<dbReference type="AlphaFoldDB" id="A0AA38W836"/>
<organism evidence="2 3">
    <name type="scientific">Centaurea solstitialis</name>
    <name type="common">yellow star-thistle</name>
    <dbReference type="NCBI Taxonomy" id="347529"/>
    <lineage>
        <taxon>Eukaryota</taxon>
        <taxon>Viridiplantae</taxon>
        <taxon>Streptophyta</taxon>
        <taxon>Embryophyta</taxon>
        <taxon>Tracheophyta</taxon>
        <taxon>Spermatophyta</taxon>
        <taxon>Magnoliopsida</taxon>
        <taxon>eudicotyledons</taxon>
        <taxon>Gunneridae</taxon>
        <taxon>Pentapetalae</taxon>
        <taxon>asterids</taxon>
        <taxon>campanulids</taxon>
        <taxon>Asterales</taxon>
        <taxon>Asteraceae</taxon>
        <taxon>Carduoideae</taxon>
        <taxon>Cardueae</taxon>
        <taxon>Centaureinae</taxon>
        <taxon>Centaurea</taxon>
    </lineage>
</organism>
<sequence>MPTVDPIKFCQGEKGPEPEKEDDANTGQKEYREDQSERERETGKETSQNHPVTPQEDDADDSHSSDMSIIDPQITHQTPSLAHSDDTHSSDINITNLDEPHTNVIDSTSVNEEGDAYESNLGVNLPEEPLHLTRT</sequence>
<dbReference type="Proteomes" id="UP001172457">
    <property type="component" value="Chromosome 4"/>
</dbReference>
<gene>
    <name evidence="2" type="ORF">OSB04_016052</name>
</gene>
<proteinExistence type="predicted"/>
<reference evidence="2" key="1">
    <citation type="submission" date="2023-03" db="EMBL/GenBank/DDBJ databases">
        <title>Chromosome-scale reference genome and RAD-based genetic map of yellow starthistle (Centaurea solstitialis) reveal putative structural variation and QTLs associated with invader traits.</title>
        <authorList>
            <person name="Reatini B."/>
            <person name="Cang F.A."/>
            <person name="Jiang Q."/>
            <person name="Mckibben M.T.W."/>
            <person name="Barker M.S."/>
            <person name="Rieseberg L.H."/>
            <person name="Dlugosch K.M."/>
        </authorList>
    </citation>
    <scope>NUCLEOTIDE SEQUENCE</scope>
    <source>
        <strain evidence="2">CAN-66</strain>
        <tissue evidence="2">Leaf</tissue>
    </source>
</reference>
<name>A0AA38W836_9ASTR</name>
<evidence type="ECO:0000313" key="2">
    <source>
        <dbReference type="EMBL" id="KAJ9552007.1"/>
    </source>
</evidence>
<evidence type="ECO:0000256" key="1">
    <source>
        <dbReference type="SAM" id="MobiDB-lite"/>
    </source>
</evidence>
<comment type="caution">
    <text evidence="2">The sequence shown here is derived from an EMBL/GenBank/DDBJ whole genome shotgun (WGS) entry which is preliminary data.</text>
</comment>
<feature type="compositionally biased region" description="Basic and acidic residues" evidence="1">
    <location>
        <begin position="29"/>
        <end position="44"/>
    </location>
</feature>
<accession>A0AA38W836</accession>
<keyword evidence="3" id="KW-1185">Reference proteome</keyword>
<protein>
    <submittedName>
        <fullName evidence="2">Uncharacterized protein</fullName>
    </submittedName>
</protein>
<evidence type="ECO:0000313" key="3">
    <source>
        <dbReference type="Proteomes" id="UP001172457"/>
    </source>
</evidence>
<feature type="region of interest" description="Disordered" evidence="1">
    <location>
        <begin position="1"/>
        <end position="104"/>
    </location>
</feature>
<dbReference type="EMBL" id="JARYMX010000004">
    <property type="protein sequence ID" value="KAJ9552007.1"/>
    <property type="molecule type" value="Genomic_DNA"/>
</dbReference>